<dbReference type="Proteomes" id="UP000887563">
    <property type="component" value="Unplaced"/>
</dbReference>
<keyword evidence="3" id="KW-1185">Reference proteome</keyword>
<feature type="region of interest" description="Disordered" evidence="2">
    <location>
        <begin position="18"/>
        <end position="54"/>
    </location>
</feature>
<protein>
    <submittedName>
        <fullName evidence="4">Uncharacterized protein</fullName>
    </submittedName>
</protein>
<organism evidence="3 4">
    <name type="scientific">Meloidogyne incognita</name>
    <name type="common">Southern root-knot nematode worm</name>
    <name type="synonym">Oxyuris incognita</name>
    <dbReference type="NCBI Taxonomy" id="6306"/>
    <lineage>
        <taxon>Eukaryota</taxon>
        <taxon>Metazoa</taxon>
        <taxon>Ecdysozoa</taxon>
        <taxon>Nematoda</taxon>
        <taxon>Chromadorea</taxon>
        <taxon>Rhabditida</taxon>
        <taxon>Tylenchina</taxon>
        <taxon>Tylenchomorpha</taxon>
        <taxon>Tylenchoidea</taxon>
        <taxon>Meloidogynidae</taxon>
        <taxon>Meloidogyninae</taxon>
        <taxon>Meloidogyne</taxon>
        <taxon>Meloidogyne incognita group</taxon>
    </lineage>
</organism>
<evidence type="ECO:0000256" key="2">
    <source>
        <dbReference type="SAM" id="MobiDB-lite"/>
    </source>
</evidence>
<dbReference type="Gene3D" id="2.60.120.920">
    <property type="match status" value="1"/>
</dbReference>
<feature type="coiled-coil region" evidence="1">
    <location>
        <begin position="65"/>
        <end position="92"/>
    </location>
</feature>
<dbReference type="WBParaSite" id="Minc3s05521g38363">
    <property type="protein sequence ID" value="Minc3s05521g38363"/>
    <property type="gene ID" value="Minc3s05521g38363"/>
</dbReference>
<dbReference type="AlphaFoldDB" id="A0A914NDE5"/>
<dbReference type="InterPro" id="IPR043136">
    <property type="entry name" value="B30.2/SPRY_sf"/>
</dbReference>
<proteinExistence type="predicted"/>
<keyword evidence="1" id="KW-0175">Coiled coil</keyword>
<sequence>MKKRTTKQLEEWSFSTVNSDNINNKIGDETLVEQNPKKSRKNLETSSSDSLSTSCGSCCISKNIIEGLKQDIQQLKTENDLRDKKINSLEEEIKKVAASRPSFYPNEAISWGGFRGVSYANFVKIKNKWSELDSECCFNKCNRKKPFGACCRGNGYGTLINDENIKYVAGNRDTNDNIQYVFAKNSFNKPQNCLNYSLYYFEIKCIFEGEVRRTCMNIGLKNCSTNKYISFDAEYFKIRNEFNGSFKVSPYSFNNNDIFGCVLVCPPNTKMNEEFPYVFFTKNGRQMGKGIKLEDNYDSFTPYVNLKCCSIEANFGNDLESKPFKYDISNHLILKEFYDDSSYY</sequence>
<evidence type="ECO:0000256" key="1">
    <source>
        <dbReference type="SAM" id="Coils"/>
    </source>
</evidence>
<reference evidence="4" key="1">
    <citation type="submission" date="2022-11" db="UniProtKB">
        <authorList>
            <consortium name="WormBaseParasite"/>
        </authorList>
    </citation>
    <scope>IDENTIFICATION</scope>
</reference>
<name>A0A914NDE5_MELIC</name>
<evidence type="ECO:0000313" key="4">
    <source>
        <dbReference type="WBParaSite" id="Minc3s05521g38363"/>
    </source>
</evidence>
<evidence type="ECO:0000313" key="3">
    <source>
        <dbReference type="Proteomes" id="UP000887563"/>
    </source>
</evidence>
<accession>A0A914NDE5</accession>